<organism evidence="1 2">
    <name type="scientific">Thiocapsa rosea</name>
    <dbReference type="NCBI Taxonomy" id="69360"/>
    <lineage>
        <taxon>Bacteria</taxon>
        <taxon>Pseudomonadati</taxon>
        <taxon>Pseudomonadota</taxon>
        <taxon>Gammaproteobacteria</taxon>
        <taxon>Chromatiales</taxon>
        <taxon>Chromatiaceae</taxon>
        <taxon>Thiocapsa</taxon>
    </lineage>
</organism>
<reference evidence="1 2" key="1">
    <citation type="submission" date="2018-10" db="EMBL/GenBank/DDBJ databases">
        <title>Genomic Encyclopedia of Archaeal and Bacterial Type Strains, Phase II (KMG-II): from individual species to whole genera.</title>
        <authorList>
            <person name="Goeker M."/>
        </authorList>
    </citation>
    <scope>NUCLEOTIDE SEQUENCE [LARGE SCALE GENOMIC DNA]</scope>
    <source>
        <strain evidence="1 2">DSM 235</strain>
    </source>
</reference>
<dbReference type="RefSeq" id="WP_120797315.1">
    <property type="nucleotide sequence ID" value="NZ_RBXL01000001.1"/>
</dbReference>
<dbReference type="EMBL" id="RBXL01000001">
    <property type="protein sequence ID" value="RKT44952.1"/>
    <property type="molecule type" value="Genomic_DNA"/>
</dbReference>
<comment type="caution">
    <text evidence="1">The sequence shown here is derived from an EMBL/GenBank/DDBJ whole genome shotgun (WGS) entry which is preliminary data.</text>
</comment>
<dbReference type="SUPFAM" id="SSF47598">
    <property type="entry name" value="Ribbon-helix-helix"/>
    <property type="match status" value="1"/>
</dbReference>
<dbReference type="Proteomes" id="UP000274556">
    <property type="component" value="Unassembled WGS sequence"/>
</dbReference>
<evidence type="ECO:0000313" key="1">
    <source>
        <dbReference type="EMBL" id="RKT44952.1"/>
    </source>
</evidence>
<keyword evidence="2" id="KW-1185">Reference proteome</keyword>
<dbReference type="InterPro" id="IPR010985">
    <property type="entry name" value="Ribbon_hlx_hlx"/>
</dbReference>
<proteinExistence type="predicted"/>
<accession>A0A495V6D2</accession>
<protein>
    <submittedName>
        <fullName evidence="1">RHH-type rel operon transcriptional repressor/antitoxin RelB</fullName>
    </submittedName>
</protein>
<gene>
    <name evidence="1" type="ORF">BDD21_2360</name>
</gene>
<dbReference type="GO" id="GO:0006355">
    <property type="term" value="P:regulation of DNA-templated transcription"/>
    <property type="evidence" value="ECO:0007669"/>
    <property type="project" value="InterPro"/>
</dbReference>
<dbReference type="OrthoDB" id="9812023at2"/>
<name>A0A495V6D2_9GAMM</name>
<evidence type="ECO:0000313" key="2">
    <source>
        <dbReference type="Proteomes" id="UP000274556"/>
    </source>
</evidence>
<sequence>MTIAIHLPRDTEQRLDLLAAKTGRTKTEYLQEFIRNGLDEAEDYYLAASVLERVRKGEEAVHSSADVRRDLGLDD</sequence>
<dbReference type="AlphaFoldDB" id="A0A495V6D2"/>